<sequence length="45" mass="4746">MSEEHATLKVAIAGAGAMGTLFGTTLLEGGNDVVFFDAWPNYSKK</sequence>
<accession>A2DB23</accession>
<dbReference type="SMR" id="A2DB23"/>
<gene>
    <name evidence="2" type="ORF">TVAG_378320</name>
</gene>
<evidence type="ECO:0000259" key="1">
    <source>
        <dbReference type="Pfam" id="PF02558"/>
    </source>
</evidence>
<dbReference type="AlphaFoldDB" id="A2DB23"/>
<organism evidence="2 3">
    <name type="scientific">Trichomonas vaginalis (strain ATCC PRA-98 / G3)</name>
    <dbReference type="NCBI Taxonomy" id="412133"/>
    <lineage>
        <taxon>Eukaryota</taxon>
        <taxon>Metamonada</taxon>
        <taxon>Parabasalia</taxon>
        <taxon>Trichomonadida</taxon>
        <taxon>Trichomonadidae</taxon>
        <taxon>Trichomonas</taxon>
    </lineage>
</organism>
<reference evidence="2" key="2">
    <citation type="journal article" date="2007" name="Science">
        <title>Draft genome sequence of the sexually transmitted pathogen Trichomonas vaginalis.</title>
        <authorList>
            <person name="Carlton J.M."/>
            <person name="Hirt R.P."/>
            <person name="Silva J.C."/>
            <person name="Delcher A.L."/>
            <person name="Schatz M."/>
            <person name="Zhao Q."/>
            <person name="Wortman J.R."/>
            <person name="Bidwell S.L."/>
            <person name="Alsmark U.C.M."/>
            <person name="Besteiro S."/>
            <person name="Sicheritz-Ponten T."/>
            <person name="Noel C.J."/>
            <person name="Dacks J.B."/>
            <person name="Foster P.G."/>
            <person name="Simillion C."/>
            <person name="Van de Peer Y."/>
            <person name="Miranda-Saavedra D."/>
            <person name="Barton G.J."/>
            <person name="Westrop G.D."/>
            <person name="Mueller S."/>
            <person name="Dessi D."/>
            <person name="Fiori P.L."/>
            <person name="Ren Q."/>
            <person name="Paulsen I."/>
            <person name="Zhang H."/>
            <person name="Bastida-Corcuera F.D."/>
            <person name="Simoes-Barbosa A."/>
            <person name="Brown M.T."/>
            <person name="Hayes R.D."/>
            <person name="Mukherjee M."/>
            <person name="Okumura C.Y."/>
            <person name="Schneider R."/>
            <person name="Smith A.J."/>
            <person name="Vanacova S."/>
            <person name="Villalvazo M."/>
            <person name="Haas B.J."/>
            <person name="Pertea M."/>
            <person name="Feldblyum T.V."/>
            <person name="Utterback T.R."/>
            <person name="Shu C.L."/>
            <person name="Osoegawa K."/>
            <person name="de Jong P.J."/>
            <person name="Hrdy I."/>
            <person name="Horvathova L."/>
            <person name="Zubacova Z."/>
            <person name="Dolezal P."/>
            <person name="Malik S.B."/>
            <person name="Logsdon J.M. Jr."/>
            <person name="Henze K."/>
            <person name="Gupta A."/>
            <person name="Wang C.C."/>
            <person name="Dunne R.L."/>
            <person name="Upcroft J.A."/>
            <person name="Upcroft P."/>
            <person name="White O."/>
            <person name="Salzberg S.L."/>
            <person name="Tang P."/>
            <person name="Chiu C.-H."/>
            <person name="Lee Y.-S."/>
            <person name="Embley T.M."/>
            <person name="Coombs G.H."/>
            <person name="Mottram J.C."/>
            <person name="Tachezy J."/>
            <person name="Fraser-Liggett C.M."/>
            <person name="Johnson P.J."/>
        </authorList>
    </citation>
    <scope>NUCLEOTIDE SEQUENCE [LARGE SCALE GENOMIC DNA]</scope>
    <source>
        <strain evidence="2">G3</strain>
    </source>
</reference>
<evidence type="ECO:0000313" key="2">
    <source>
        <dbReference type="EMBL" id="EAY22353.1"/>
    </source>
</evidence>
<dbReference type="InterPro" id="IPR036291">
    <property type="entry name" value="NAD(P)-bd_dom_sf"/>
</dbReference>
<proteinExistence type="predicted"/>
<dbReference type="EMBL" id="DS113184">
    <property type="protein sequence ID" value="EAY22353.1"/>
    <property type="molecule type" value="Genomic_DNA"/>
</dbReference>
<reference evidence="2" key="1">
    <citation type="submission" date="2006-10" db="EMBL/GenBank/DDBJ databases">
        <authorList>
            <person name="Amadeo P."/>
            <person name="Zhao Q."/>
            <person name="Wortman J."/>
            <person name="Fraser-Liggett C."/>
            <person name="Carlton J."/>
        </authorList>
    </citation>
    <scope>NUCLEOTIDE SEQUENCE</scope>
    <source>
        <strain evidence="2">G3</strain>
    </source>
</reference>
<dbReference type="Pfam" id="PF02558">
    <property type="entry name" value="ApbA"/>
    <property type="match status" value="1"/>
</dbReference>
<dbReference type="InterPro" id="IPR013332">
    <property type="entry name" value="KPR_N"/>
</dbReference>
<dbReference type="Gene3D" id="3.40.50.720">
    <property type="entry name" value="NAD(P)-binding Rossmann-like Domain"/>
    <property type="match status" value="1"/>
</dbReference>
<keyword evidence="3" id="KW-1185">Reference proteome</keyword>
<protein>
    <submittedName>
        <fullName evidence="2">Ketopantoate reductase-like protein, putative</fullName>
    </submittedName>
</protein>
<feature type="domain" description="Ketopantoate reductase N-terminal" evidence="1">
    <location>
        <begin position="10"/>
        <end position="40"/>
    </location>
</feature>
<dbReference type="Proteomes" id="UP000001542">
    <property type="component" value="Unassembled WGS sequence"/>
</dbReference>
<dbReference type="InParanoid" id="A2DB23"/>
<evidence type="ECO:0000313" key="3">
    <source>
        <dbReference type="Proteomes" id="UP000001542"/>
    </source>
</evidence>
<dbReference type="SUPFAM" id="SSF51735">
    <property type="entry name" value="NAD(P)-binding Rossmann-fold domains"/>
    <property type="match status" value="1"/>
</dbReference>
<name>A2DB23_TRIV3</name>